<dbReference type="SMART" id="SM00062">
    <property type="entry name" value="PBPb"/>
    <property type="match status" value="1"/>
</dbReference>
<sequence length="277" mass="29752">MEKSMSFKKIVTAVLVVLMSFSLVACSNSSKSAKKDTSLSDVQKRGTLVVATSPDFAPFEFKRLVNGKDTVAGVDVELSKEIAKELNVKIHFLTVSFTNVLGSVAIGKADYGTSGISVTEDRKNSFEFTEPYFESKNVVVIRKSDLAKYTSVDSFAGKSVSAQKGTIQEGVLADQISKASAVSLTQNSEGINELKSGKIQGIVMESAIAQGYVSSNKDLTVANITLKKVDGSSYAIALPKGSIALRNRINKIITKLKKEGKIDDYVKKANQESEAGK</sequence>
<feature type="chain" id="PRO_5038958086" evidence="2">
    <location>
        <begin position="26"/>
        <end position="277"/>
    </location>
</feature>
<dbReference type="Pfam" id="PF00497">
    <property type="entry name" value="SBP_bac_3"/>
    <property type="match status" value="1"/>
</dbReference>
<feature type="signal peptide" evidence="2">
    <location>
        <begin position="1"/>
        <end position="25"/>
    </location>
</feature>
<evidence type="ECO:0000259" key="4">
    <source>
        <dbReference type="SMART" id="SM00079"/>
    </source>
</evidence>
<feature type="domain" description="Solute-binding protein family 3/N-terminal" evidence="3">
    <location>
        <begin position="47"/>
        <end position="269"/>
    </location>
</feature>
<evidence type="ECO:0000313" key="5">
    <source>
        <dbReference type="EMBL" id="ERJ74253.1"/>
    </source>
</evidence>
<dbReference type="SUPFAM" id="SSF53850">
    <property type="entry name" value="Periplasmic binding protein-like II"/>
    <property type="match status" value="1"/>
</dbReference>
<protein>
    <submittedName>
        <fullName evidence="5">ABC transporter, substrate-binding protein, family 3</fullName>
    </submittedName>
</protein>
<keyword evidence="1 2" id="KW-0732">Signal</keyword>
<dbReference type="EMBL" id="AWVA01000106">
    <property type="protein sequence ID" value="ERJ74253.1"/>
    <property type="molecule type" value="Genomic_DNA"/>
</dbReference>
<dbReference type="GO" id="GO:0016020">
    <property type="term" value="C:membrane"/>
    <property type="evidence" value="ECO:0007669"/>
    <property type="project" value="InterPro"/>
</dbReference>
<evidence type="ECO:0000256" key="2">
    <source>
        <dbReference type="SAM" id="SignalP"/>
    </source>
</evidence>
<reference evidence="5 6" key="1">
    <citation type="submission" date="2013-06" db="EMBL/GenBank/DDBJ databases">
        <authorList>
            <person name="Weinstock G."/>
            <person name="Sodergren E."/>
            <person name="Lobos E.A."/>
            <person name="Fulton L."/>
            <person name="Fulton R."/>
            <person name="Courtney L."/>
            <person name="Fronick C."/>
            <person name="O'Laughlin M."/>
            <person name="Godfrey J."/>
            <person name="Wilson R.M."/>
            <person name="Miner T."/>
            <person name="Farmer C."/>
            <person name="Delehaunty K."/>
            <person name="Cordes M."/>
            <person name="Minx P."/>
            <person name="Tomlinson C."/>
            <person name="Chen J."/>
            <person name="Wollam A."/>
            <person name="Pepin K.H."/>
            <person name="Bhonagiri V."/>
            <person name="Zhang X."/>
            <person name="Warren W."/>
            <person name="Mitreva M."/>
            <person name="Mardis E.R."/>
            <person name="Wilson R.K."/>
        </authorList>
    </citation>
    <scope>NUCLEOTIDE SEQUENCE [LARGE SCALE GENOMIC DNA]</scope>
    <source>
        <strain evidence="5 6">W1703</strain>
    </source>
</reference>
<dbReference type="InterPro" id="IPR001320">
    <property type="entry name" value="Iontro_rcpt_C"/>
</dbReference>
<dbReference type="Proteomes" id="UP000016617">
    <property type="component" value="Unassembled WGS sequence"/>
</dbReference>
<dbReference type="Gene3D" id="3.40.190.10">
    <property type="entry name" value="Periplasmic binding protein-like II"/>
    <property type="match status" value="2"/>
</dbReference>
<dbReference type="PANTHER" id="PTHR35936">
    <property type="entry name" value="MEMBRANE-BOUND LYTIC MUREIN TRANSGLYCOSYLASE F"/>
    <property type="match status" value="1"/>
</dbReference>
<evidence type="ECO:0000259" key="3">
    <source>
        <dbReference type="SMART" id="SM00062"/>
    </source>
</evidence>
<proteinExistence type="predicted"/>
<comment type="caution">
    <text evidence="5">The sequence shown here is derived from an EMBL/GenBank/DDBJ whole genome shotgun (WGS) entry which is preliminary data.</text>
</comment>
<accession>U2KHC8</accession>
<gene>
    <name evidence="5" type="ORF">HMPREF1557_01798</name>
</gene>
<dbReference type="HOGENOM" id="CLU_019602_18_2_9"/>
<dbReference type="PROSITE" id="PS51257">
    <property type="entry name" value="PROKAR_LIPOPROTEIN"/>
    <property type="match status" value="1"/>
</dbReference>
<dbReference type="AlphaFoldDB" id="U2KHC8"/>
<dbReference type="PANTHER" id="PTHR35936:SF17">
    <property type="entry name" value="ARGININE-BINDING EXTRACELLULAR PROTEIN ARTP"/>
    <property type="match status" value="1"/>
</dbReference>
<dbReference type="GO" id="GO:0015276">
    <property type="term" value="F:ligand-gated monoatomic ion channel activity"/>
    <property type="evidence" value="ECO:0007669"/>
    <property type="project" value="InterPro"/>
</dbReference>
<organism evidence="5 6">
    <name type="scientific">Streptococcus sobrinus W1703</name>
    <dbReference type="NCBI Taxonomy" id="1227275"/>
    <lineage>
        <taxon>Bacteria</taxon>
        <taxon>Bacillati</taxon>
        <taxon>Bacillota</taxon>
        <taxon>Bacilli</taxon>
        <taxon>Lactobacillales</taxon>
        <taxon>Streptococcaceae</taxon>
        <taxon>Streptococcus</taxon>
    </lineage>
</organism>
<dbReference type="SMART" id="SM00079">
    <property type="entry name" value="PBPe"/>
    <property type="match status" value="1"/>
</dbReference>
<name>U2KHC8_9STRE</name>
<evidence type="ECO:0000256" key="1">
    <source>
        <dbReference type="ARBA" id="ARBA00022729"/>
    </source>
</evidence>
<evidence type="ECO:0000313" key="6">
    <source>
        <dbReference type="Proteomes" id="UP000016617"/>
    </source>
</evidence>
<dbReference type="PATRIC" id="fig|1227275.3.peg.1610"/>
<dbReference type="InterPro" id="IPR001638">
    <property type="entry name" value="Solute-binding_3/MltF_N"/>
</dbReference>
<feature type="domain" description="Ionotropic glutamate receptor C-terminal" evidence="4">
    <location>
        <begin position="47"/>
        <end position="270"/>
    </location>
</feature>